<dbReference type="InterPro" id="IPR036691">
    <property type="entry name" value="Endo/exonu/phosph_ase_sf"/>
</dbReference>
<dbReference type="NCBIfam" id="TIGR03501">
    <property type="entry name" value="GlyGly_CTERM"/>
    <property type="match status" value="1"/>
</dbReference>
<dbReference type="AlphaFoldDB" id="A0A3A6TY55"/>
<feature type="chain" id="PRO_5017179789" evidence="1">
    <location>
        <begin position="25"/>
        <end position="754"/>
    </location>
</feature>
<dbReference type="EMBL" id="QYYH01000036">
    <property type="protein sequence ID" value="RJY17827.1"/>
    <property type="molecule type" value="Genomic_DNA"/>
</dbReference>
<evidence type="ECO:0000256" key="1">
    <source>
        <dbReference type="SAM" id="SignalP"/>
    </source>
</evidence>
<dbReference type="NCBIfam" id="NF033681">
    <property type="entry name" value="ExeM_NucH_DNase"/>
    <property type="match status" value="1"/>
</dbReference>
<proteinExistence type="predicted"/>
<dbReference type="PANTHER" id="PTHR42834:SF1">
    <property type="entry name" value="ENDONUCLEASE_EXONUCLEASE_PHOSPHATASE FAMILY PROTEIN (AFU_ORTHOLOGUE AFUA_3G09210)"/>
    <property type="match status" value="1"/>
</dbReference>
<dbReference type="InterPro" id="IPR020008">
    <property type="entry name" value="GlyGly_CTERM"/>
</dbReference>
<protein>
    <submittedName>
        <fullName evidence="2">ExeM/NucH family extracellular endonuclease</fullName>
    </submittedName>
</protein>
<accession>A0A3A6TY55</accession>
<keyword evidence="3" id="KW-1185">Reference proteome</keyword>
<comment type="caution">
    <text evidence="2">The sequence shown here is derived from an EMBL/GenBank/DDBJ whole genome shotgun (WGS) entry which is preliminary data.</text>
</comment>
<dbReference type="CDD" id="cd04486">
    <property type="entry name" value="YhcR_OBF_like"/>
    <property type="match status" value="1"/>
</dbReference>
<evidence type="ECO:0000313" key="2">
    <source>
        <dbReference type="EMBL" id="RJY17827.1"/>
    </source>
</evidence>
<dbReference type="PANTHER" id="PTHR42834">
    <property type="entry name" value="ENDONUCLEASE/EXONUCLEASE/PHOSPHATASE FAMILY PROTEIN (AFU_ORTHOLOGUE AFUA_3G09210)"/>
    <property type="match status" value="1"/>
</dbReference>
<feature type="signal peptide" evidence="1">
    <location>
        <begin position="1"/>
        <end position="24"/>
    </location>
</feature>
<name>A0A3A6TY55_9GAMM</name>
<dbReference type="Gene3D" id="3.60.10.10">
    <property type="entry name" value="Endonuclease/exonuclease/phosphatase"/>
    <property type="match status" value="1"/>
</dbReference>
<dbReference type="Proteomes" id="UP000273022">
    <property type="component" value="Unassembled WGS sequence"/>
</dbReference>
<evidence type="ECO:0000313" key="3">
    <source>
        <dbReference type="Proteomes" id="UP000273022"/>
    </source>
</evidence>
<sequence>MINMNKLTAVAAAVTATLWCAANAAAVMDGTNITDVYGEVSTAQPKNTISDLGLFGSEVKSVESYSCEGVELTFIHDVQGNGGRSPFATIDISDGDENIYESESTITVKGIVTARGESLQKGFYLQDIELDGDSSTSDGIFVNMKTTAPAAIQPGAEVCVTAKVREFYNQTQLELSADTTKFEIINAEGAVPAATPFVVNDGETLDHALERYEGMKVVLDAGSKMKITRSFSYDFDARRNNMLASYNAPLVKATQLFMAGTDEAVAREAANRKNELYLESDFRAPNGVLPYMSDFNAETGYIRIGDQVTNLEGMVGYSFGHYRLIVGADENITVGDFIRNDDRTDVPAIASEGDLRIASFNVLNYFNDSVGGDASASGQNRGAENQFEFRLQREKIVNAIVSMNSDIVGLMEIENNGFGEKSAIQDLVNALNAELSDEDAYSFVTINTADMHNEKFFGSDAIMVGLLYRAAKVTPAGDALVIETPEQHAAAGVATRGEGDDVESSPAYDKIQRHSLAQTFTVEGGKLTVVVNHLKSKGSACLEDWLAFESERSDPEPADLQGHCNSFRVSAADAIGQALESVDGDVLIIGDLNAYGKEDPLQVLTDYNPLTHEGKVIKTAAHTTLGGEAFDQQQRIVTESYGYVNLNTKLHGADTFGYSFNGELGNLDHALANASLTDKVVAIEDWHINAVESNLFEYESGFTGKLVKSDNVFSSSDHDPVIVAIDLPESSKSSSGSLGFLSLALLSLFGLRRR</sequence>
<gene>
    <name evidence="2" type="ORF">D5R81_07535</name>
</gene>
<keyword evidence="2" id="KW-0540">Nuclease</keyword>
<dbReference type="InterPro" id="IPR047971">
    <property type="entry name" value="ExeM-like"/>
</dbReference>
<organism evidence="2 3">
    <name type="scientific">Parashewanella spongiae</name>
    <dbReference type="NCBI Taxonomy" id="342950"/>
    <lineage>
        <taxon>Bacteria</taxon>
        <taxon>Pseudomonadati</taxon>
        <taxon>Pseudomonadota</taxon>
        <taxon>Gammaproteobacteria</taxon>
        <taxon>Alteromonadales</taxon>
        <taxon>Shewanellaceae</taxon>
        <taxon>Parashewanella</taxon>
    </lineage>
</organism>
<keyword evidence="2" id="KW-0378">Hydrolase</keyword>
<keyword evidence="1" id="KW-0732">Signal</keyword>
<dbReference type="OrthoDB" id="9800417at2"/>
<reference evidence="2 3" key="1">
    <citation type="submission" date="2018-09" db="EMBL/GenBank/DDBJ databases">
        <title>Phylogeny of the Shewanellaceae, and recommendation for two new genera, Pseudoshewanella and Parashewanella.</title>
        <authorList>
            <person name="Wang G."/>
        </authorList>
    </citation>
    <scope>NUCLEOTIDE SEQUENCE [LARGE SCALE GENOMIC DNA]</scope>
    <source>
        <strain evidence="2 3">KCTC 22492</strain>
    </source>
</reference>
<keyword evidence="2" id="KW-0255">Endonuclease</keyword>
<dbReference type="GO" id="GO:0004519">
    <property type="term" value="F:endonuclease activity"/>
    <property type="evidence" value="ECO:0007669"/>
    <property type="project" value="UniProtKB-KW"/>
</dbReference>
<dbReference type="SUPFAM" id="SSF56219">
    <property type="entry name" value="DNase I-like"/>
    <property type="match status" value="1"/>
</dbReference>